<comment type="subunit">
    <text evidence="3">Interacts with GyrB.</text>
</comment>
<sequence length="66" mass="7539">MTVVRCPTCDTKVVWNSEARYRPFCSRRCKLIDLGAWFDGSNHIAGNELNEPLFDNIDSDYPSANE</sequence>
<evidence type="ECO:0000256" key="3">
    <source>
        <dbReference type="HAMAP-Rule" id="MF_00649"/>
    </source>
</evidence>
<dbReference type="EMBL" id="NFZW01000006">
    <property type="protein sequence ID" value="RFA37907.1"/>
    <property type="molecule type" value="Genomic_DNA"/>
</dbReference>
<dbReference type="SUPFAM" id="SSF57716">
    <property type="entry name" value="Glucocorticoid receptor-like (DNA-binding domain)"/>
    <property type="match status" value="1"/>
</dbReference>
<evidence type="ECO:0000256" key="2">
    <source>
        <dbReference type="ARBA" id="ARBA00022833"/>
    </source>
</evidence>
<dbReference type="HAMAP" id="MF_00649">
    <property type="entry name" value="DNA_gyrase_inhibitor_YacG"/>
    <property type="match status" value="1"/>
</dbReference>
<evidence type="ECO:0000256" key="1">
    <source>
        <dbReference type="ARBA" id="ARBA00022723"/>
    </source>
</evidence>
<reference evidence="5" key="1">
    <citation type="submission" date="2017-05" db="EMBL/GenBank/DDBJ databases">
        <authorList>
            <person name="Sharma S."/>
            <person name="Sidhu C."/>
            <person name="Pinnaka A.K."/>
        </authorList>
    </citation>
    <scope>NUCLEOTIDE SEQUENCE [LARGE SCALE GENOMIC DNA]</scope>
    <source>
        <strain evidence="5">AK93</strain>
    </source>
</reference>
<dbReference type="GO" id="GO:0008657">
    <property type="term" value="F:DNA topoisomerase type II (double strand cut, ATP-hydrolyzing) inhibitor activity"/>
    <property type="evidence" value="ECO:0007669"/>
    <property type="project" value="UniProtKB-UniRule"/>
</dbReference>
<dbReference type="InterPro" id="IPR013088">
    <property type="entry name" value="Znf_NHR/GATA"/>
</dbReference>
<proteinExistence type="inferred from homology"/>
<feature type="binding site" evidence="3">
    <location>
        <position position="25"/>
    </location>
    <ligand>
        <name>Zn(2+)</name>
        <dbReference type="ChEBI" id="CHEBI:29105"/>
    </ligand>
</feature>
<comment type="caution">
    <text evidence="4">The sequence shown here is derived from an EMBL/GenBank/DDBJ whole genome shotgun (WGS) entry which is preliminary data.</text>
</comment>
<feature type="binding site" evidence="3">
    <location>
        <position position="6"/>
    </location>
    <ligand>
        <name>Zn(2+)</name>
        <dbReference type="ChEBI" id="CHEBI:29105"/>
    </ligand>
</feature>
<comment type="function">
    <text evidence="3">Inhibits all the catalytic activities of DNA gyrase by preventing its interaction with DNA. Acts by binding directly to the C-terminal domain of GyrB, which probably disrupts DNA binding by the gyrase.</text>
</comment>
<evidence type="ECO:0000313" key="4">
    <source>
        <dbReference type="EMBL" id="RFA37907.1"/>
    </source>
</evidence>
<dbReference type="PANTHER" id="PTHR36150">
    <property type="entry name" value="DNA GYRASE INHIBITOR YACG"/>
    <property type="match status" value="1"/>
</dbReference>
<dbReference type="GO" id="GO:0008270">
    <property type="term" value="F:zinc ion binding"/>
    <property type="evidence" value="ECO:0007669"/>
    <property type="project" value="UniProtKB-UniRule"/>
</dbReference>
<keyword evidence="5" id="KW-1185">Reference proteome</keyword>
<organism evidence="4 5">
    <name type="scientific">Alkalilimnicola ehrlichii</name>
    <dbReference type="NCBI Taxonomy" id="351052"/>
    <lineage>
        <taxon>Bacteria</taxon>
        <taxon>Pseudomonadati</taxon>
        <taxon>Pseudomonadota</taxon>
        <taxon>Gammaproteobacteria</taxon>
        <taxon>Chromatiales</taxon>
        <taxon>Ectothiorhodospiraceae</taxon>
        <taxon>Alkalilimnicola</taxon>
    </lineage>
</organism>
<comment type="cofactor">
    <cofactor evidence="3">
        <name>Zn(2+)</name>
        <dbReference type="ChEBI" id="CHEBI:29105"/>
    </cofactor>
    <text evidence="3">Binds 1 zinc ion.</text>
</comment>
<dbReference type="RefSeq" id="WP_116301619.1">
    <property type="nucleotide sequence ID" value="NZ_NFZV01000005.1"/>
</dbReference>
<name>A0A3E0X157_9GAMM</name>
<dbReference type="PANTHER" id="PTHR36150:SF1">
    <property type="entry name" value="DNA GYRASE INHIBITOR YACG"/>
    <property type="match status" value="1"/>
</dbReference>
<comment type="similarity">
    <text evidence="3">Belongs to the DNA gyrase inhibitor YacG family.</text>
</comment>
<protein>
    <recommendedName>
        <fullName evidence="3">DNA gyrase inhibitor YacG</fullName>
    </recommendedName>
</protein>
<feature type="binding site" evidence="3">
    <location>
        <position position="9"/>
    </location>
    <ligand>
        <name>Zn(2+)</name>
        <dbReference type="ChEBI" id="CHEBI:29105"/>
    </ligand>
</feature>
<dbReference type="Pfam" id="PF03884">
    <property type="entry name" value="YacG"/>
    <property type="match status" value="1"/>
</dbReference>
<dbReference type="OrthoDB" id="9809663at2"/>
<dbReference type="InterPro" id="IPR005584">
    <property type="entry name" value="DNA_gyrase_inhibitor_YacG"/>
</dbReference>
<dbReference type="Proteomes" id="UP000256763">
    <property type="component" value="Unassembled WGS sequence"/>
</dbReference>
<dbReference type="AlphaFoldDB" id="A0A3E0X157"/>
<feature type="binding site" evidence="3">
    <location>
        <position position="29"/>
    </location>
    <ligand>
        <name>Zn(2+)</name>
        <dbReference type="ChEBI" id="CHEBI:29105"/>
    </ligand>
</feature>
<gene>
    <name evidence="3" type="primary">yacG</name>
    <name evidence="4" type="ORF">CAL65_08270</name>
</gene>
<accession>A0A3E0X157</accession>
<keyword evidence="2 3" id="KW-0862">Zinc</keyword>
<dbReference type="GO" id="GO:0006355">
    <property type="term" value="P:regulation of DNA-templated transcription"/>
    <property type="evidence" value="ECO:0007669"/>
    <property type="project" value="InterPro"/>
</dbReference>
<dbReference type="Gene3D" id="3.30.50.10">
    <property type="entry name" value="Erythroid Transcription Factor GATA-1, subunit A"/>
    <property type="match status" value="1"/>
</dbReference>
<evidence type="ECO:0000313" key="5">
    <source>
        <dbReference type="Proteomes" id="UP000256763"/>
    </source>
</evidence>
<keyword evidence="1 3" id="KW-0479">Metal-binding</keyword>